<dbReference type="Pfam" id="PF06945">
    <property type="entry name" value="DUF1289"/>
    <property type="match status" value="1"/>
</dbReference>
<gene>
    <name evidence="1" type="ORF">CDV49_15585</name>
</gene>
<accession>A0A212A8Y0</accession>
<dbReference type="InterPro" id="IPR010710">
    <property type="entry name" value="DUF1289"/>
</dbReference>
<name>A0A212A8Y0_9RHOB</name>
<dbReference type="AlphaFoldDB" id="A0A212A8Y0"/>
<dbReference type="Proteomes" id="UP000196878">
    <property type="component" value="Unassembled WGS sequence"/>
</dbReference>
<evidence type="ECO:0000313" key="1">
    <source>
        <dbReference type="EMBL" id="OWJ76124.1"/>
    </source>
</evidence>
<comment type="caution">
    <text evidence="1">The sequence shown here is derived from an EMBL/GenBank/DDBJ whole genome shotgun (WGS) entry which is preliminary data.</text>
</comment>
<reference evidence="1 2" key="1">
    <citation type="submission" date="2016-12" db="EMBL/GenBank/DDBJ databases">
        <title>Comparison of Traditional DNA-DNA Hybridization with In Silico Genomic Analysis.</title>
        <authorList>
            <person name="Nicholson A.C."/>
            <person name="Humrighouse B.W."/>
            <person name="Graziano J."/>
            <person name="Lasker B."/>
            <person name="Whitney A.M."/>
            <person name="Mcquiston J.R."/>
        </authorList>
    </citation>
    <scope>NUCLEOTIDE SEQUENCE [LARGE SCALE GENOMIC DNA]</scope>
    <source>
        <strain evidence="1 2">H2240</strain>
    </source>
</reference>
<organism evidence="1 2">
    <name type="scientific">Haematobacter genomosp. 1</name>
    <dbReference type="NCBI Taxonomy" id="366618"/>
    <lineage>
        <taxon>Bacteria</taxon>
        <taxon>Pseudomonadati</taxon>
        <taxon>Pseudomonadota</taxon>
        <taxon>Alphaproteobacteria</taxon>
        <taxon>Rhodobacterales</taxon>
        <taxon>Paracoccaceae</taxon>
        <taxon>Haematobacter</taxon>
    </lineage>
</organism>
<evidence type="ECO:0000313" key="2">
    <source>
        <dbReference type="Proteomes" id="UP000196878"/>
    </source>
</evidence>
<proteinExistence type="predicted"/>
<protein>
    <submittedName>
        <fullName evidence="1">DUF1289 domain-containing protein</fullName>
    </submittedName>
</protein>
<dbReference type="EMBL" id="NIPW01000030">
    <property type="protein sequence ID" value="OWJ76124.1"/>
    <property type="molecule type" value="Genomic_DNA"/>
</dbReference>
<sequence length="83" mass="9434">MTKLPSPCLSVCKFRRAGHCIACSMTKDQKSLFKKLKKEKHQQGFLTMLVHQQRDLGKFPAWGRAYARKCAKKGIEMPTLPGL</sequence>
<dbReference type="RefSeq" id="WP_088216338.1">
    <property type="nucleotide sequence ID" value="NZ_NIPW01000030.1"/>
</dbReference>
<dbReference type="OrthoDB" id="7906652at2"/>
<keyword evidence="2" id="KW-1185">Reference proteome</keyword>